<organism evidence="1 2">
    <name type="scientific">Acidiphilium rubrum</name>
    <dbReference type="NCBI Taxonomy" id="526"/>
    <lineage>
        <taxon>Bacteria</taxon>
        <taxon>Pseudomonadati</taxon>
        <taxon>Pseudomonadota</taxon>
        <taxon>Alphaproteobacteria</taxon>
        <taxon>Acetobacterales</taxon>
        <taxon>Acidocellaceae</taxon>
        <taxon>Acidiphilium</taxon>
    </lineage>
</organism>
<dbReference type="RefSeq" id="WP_029312825.1">
    <property type="nucleotide sequence ID" value="NZ_FTNE01000022.1"/>
</dbReference>
<dbReference type="Gene3D" id="3.40.50.2000">
    <property type="entry name" value="Glycogen Phosphorylase B"/>
    <property type="match status" value="1"/>
</dbReference>
<reference evidence="1 2" key="1">
    <citation type="submission" date="2017-01" db="EMBL/GenBank/DDBJ databases">
        <authorList>
            <person name="Varghese N."/>
            <person name="Submissions S."/>
        </authorList>
    </citation>
    <scope>NUCLEOTIDE SEQUENCE [LARGE SCALE GENOMIC DNA]</scope>
    <source>
        <strain evidence="1 2">ATCC 35905</strain>
    </source>
</reference>
<comment type="caution">
    <text evidence="1">The sequence shown here is derived from an EMBL/GenBank/DDBJ whole genome shotgun (WGS) entry which is preliminary data.</text>
</comment>
<keyword evidence="2" id="KW-1185">Reference proteome</keyword>
<proteinExistence type="predicted"/>
<dbReference type="Proteomes" id="UP000186308">
    <property type="component" value="Unassembled WGS sequence"/>
</dbReference>
<dbReference type="SUPFAM" id="SSF53756">
    <property type="entry name" value="UDP-Glycosyltransferase/glycogen phosphorylase"/>
    <property type="match status" value="1"/>
</dbReference>
<protein>
    <recommendedName>
        <fullName evidence="3">Glycosyltransferase Family 4</fullName>
    </recommendedName>
</protein>
<evidence type="ECO:0000313" key="2">
    <source>
        <dbReference type="Proteomes" id="UP000186308"/>
    </source>
</evidence>
<name>A0A8G2CMP1_ACIRU</name>
<dbReference type="EMBL" id="FTNE01000022">
    <property type="protein sequence ID" value="SIR27656.1"/>
    <property type="molecule type" value="Genomic_DNA"/>
</dbReference>
<sequence>MTAEFALALLARGHQVAIYAPRLGALAETVMANGVPVTDRIDTIGFTPDIIHGHHNTALAVAMVRFPASRVLFVCHDSAMAYDSPIIDARIGAYVGVDQACAARLLVEGAPAAHIHLVPNAVDLARFRCRTTFAAVPRTALAVTKSRAPWLAAVRTACADAGIPLTEVGPAVDHSVADLPDRMAASDIVFAWSRSAAEAAATGASVILCDEFGFGGLLTVADAQDYPDGTFGRRVLPNPVTPEAVAAAIAACDPHNAAQVAAIVARKLSLDDMIASYETLYETILATRMPDAPAGIAAFLERVLPRFDLPPDLHRTGAAIEARLIRLDAWLGGRARLERLMPVAISFTAASRSLGLLGEGWAAAEDWGCWTIAPVATLDLPVALIAEWHGQLKIRCHHYFPSAEPADTVRSVEVRSAGRLLARWDFHRRDYAKPDRPAPTLALPISLWQGINGAIRLSFHMLAPASPLAAGEGDDPRRLGLALTSIGSAAPSTSPN</sequence>
<gene>
    <name evidence="1" type="ORF">SAMN05421828_12257</name>
</gene>
<evidence type="ECO:0008006" key="3">
    <source>
        <dbReference type="Google" id="ProtNLM"/>
    </source>
</evidence>
<accession>A0A8G2CMP1</accession>
<dbReference type="AlphaFoldDB" id="A0A8G2CMP1"/>
<evidence type="ECO:0000313" key="1">
    <source>
        <dbReference type="EMBL" id="SIR27656.1"/>
    </source>
</evidence>